<keyword evidence="2" id="KW-1185">Reference proteome</keyword>
<evidence type="ECO:0000313" key="2">
    <source>
        <dbReference type="Proteomes" id="UP001056778"/>
    </source>
</evidence>
<comment type="caution">
    <text evidence="1">The sequence shown here is derived from an EMBL/GenBank/DDBJ whole genome shotgun (WGS) entry which is preliminary data.</text>
</comment>
<reference evidence="1" key="1">
    <citation type="submission" date="2022-04" db="EMBL/GenBank/DDBJ databases">
        <title>Chromosome-scale genome assembly of Holotrichia oblita Faldermann.</title>
        <authorList>
            <person name="Rongchong L."/>
        </authorList>
    </citation>
    <scope>NUCLEOTIDE SEQUENCE</scope>
    <source>
        <strain evidence="1">81SQS9</strain>
    </source>
</reference>
<organism evidence="1 2">
    <name type="scientific">Holotrichia oblita</name>
    <name type="common">Chafer beetle</name>
    <dbReference type="NCBI Taxonomy" id="644536"/>
    <lineage>
        <taxon>Eukaryota</taxon>
        <taxon>Metazoa</taxon>
        <taxon>Ecdysozoa</taxon>
        <taxon>Arthropoda</taxon>
        <taxon>Hexapoda</taxon>
        <taxon>Insecta</taxon>
        <taxon>Pterygota</taxon>
        <taxon>Neoptera</taxon>
        <taxon>Endopterygota</taxon>
        <taxon>Coleoptera</taxon>
        <taxon>Polyphaga</taxon>
        <taxon>Scarabaeiformia</taxon>
        <taxon>Scarabaeidae</taxon>
        <taxon>Melolonthinae</taxon>
        <taxon>Holotrichia</taxon>
    </lineage>
</organism>
<protein>
    <submittedName>
        <fullName evidence="1">Pksb</fullName>
    </submittedName>
</protein>
<evidence type="ECO:0000313" key="1">
    <source>
        <dbReference type="EMBL" id="KAI4457039.1"/>
    </source>
</evidence>
<dbReference type="Proteomes" id="UP001056778">
    <property type="component" value="Chromosome 8"/>
</dbReference>
<name>A0ACB9SSN9_HOLOL</name>
<dbReference type="EMBL" id="CM043022">
    <property type="protein sequence ID" value="KAI4457039.1"/>
    <property type="molecule type" value="Genomic_DNA"/>
</dbReference>
<accession>A0ACB9SSN9</accession>
<proteinExistence type="predicted"/>
<gene>
    <name evidence="1" type="ORF">MML48_8g00015376</name>
</gene>
<sequence>MAARNQPSALRSTLDVIGFLLLAVVHIVYSIIKAIIPNSYKQHKSIRNEIVLITGGGGGLGKLLALRLAKLGAIIVAWDVNDSGLKETVHAVEEQGGRAYSYKCDITNREDVYKTAERTAREVGETTKAFLPKMIDNNHGHIITVASMAGHTGTKKLVDYCSSKFAAVGFDEALRVELDALGISGVKTTLVCPYFIESTGMFGDVQSRFVRILKSADVADRIVKGILWEEIYVFMPSIFRYTFWTKWIFPWAIVSMYLRNIVPDAAPTPIQPTQRKGSTCKVERIKANILNSANDAHSISIYSLSHHRTIMSDFSKIFTAIVNVLSLVLYAIFEILRVLISLFIPASYEPVKTVEGEIILITGGANGLGRELAIKLAMRQAKIVLWDIDVKGLEETYKFIKDAGGVVYRYKCDLRKREDIYKVAEQVRKDIGDVSILINNAGVVSGYWILDLPDHLIQRTFEVNSMALFWTVKAFMPKMIEKNRGHVVTIGSMAGHMASPKLSDYSASKYAAFGFDEGLRLDLAIRGITGVKTTIICPNFIAETGICNEVITRFRKLTVEEVVDRTILAILREEVIVMMPLILRFTFWFKWLGPWSIVSKVILGMITDPMPKPGSCVTY</sequence>